<dbReference type="AlphaFoldDB" id="A0A9N9I0W4"/>
<dbReference type="GO" id="GO:0005802">
    <property type="term" value="C:trans-Golgi network"/>
    <property type="evidence" value="ECO:0007669"/>
    <property type="project" value="TreeGrafter"/>
</dbReference>
<dbReference type="GO" id="GO:0006895">
    <property type="term" value="P:Golgi to endosome transport"/>
    <property type="evidence" value="ECO:0007669"/>
    <property type="project" value="InterPro"/>
</dbReference>
<feature type="domain" description="DOP1-like C-terminal" evidence="1">
    <location>
        <begin position="349"/>
        <end position="732"/>
    </location>
</feature>
<name>A0A9N9I0W4_9GLOM</name>
<evidence type="ECO:0000313" key="4">
    <source>
        <dbReference type="Proteomes" id="UP000789342"/>
    </source>
</evidence>
<protein>
    <submittedName>
        <fullName evidence="3">6581_t:CDS:1</fullName>
    </submittedName>
</protein>
<organism evidence="3 4">
    <name type="scientific">Acaulospora morrowiae</name>
    <dbReference type="NCBI Taxonomy" id="94023"/>
    <lineage>
        <taxon>Eukaryota</taxon>
        <taxon>Fungi</taxon>
        <taxon>Fungi incertae sedis</taxon>
        <taxon>Mucoromycota</taxon>
        <taxon>Glomeromycotina</taxon>
        <taxon>Glomeromycetes</taxon>
        <taxon>Diversisporales</taxon>
        <taxon>Acaulosporaceae</taxon>
        <taxon>Acaulospora</taxon>
    </lineage>
</organism>
<evidence type="ECO:0000259" key="2">
    <source>
        <dbReference type="Pfam" id="PF24601"/>
    </source>
</evidence>
<gene>
    <name evidence="3" type="ORF">AMORRO_LOCUS13030</name>
</gene>
<dbReference type="EMBL" id="CAJVPV010020934">
    <property type="protein sequence ID" value="CAG8716339.1"/>
    <property type="molecule type" value="Genomic_DNA"/>
</dbReference>
<dbReference type="Proteomes" id="UP000789342">
    <property type="component" value="Unassembled WGS sequence"/>
</dbReference>
<keyword evidence="4" id="KW-1185">Reference proteome</keyword>
<dbReference type="InterPro" id="IPR016024">
    <property type="entry name" value="ARM-type_fold"/>
</dbReference>
<reference evidence="3" key="1">
    <citation type="submission" date="2021-06" db="EMBL/GenBank/DDBJ databases">
        <authorList>
            <person name="Kallberg Y."/>
            <person name="Tangrot J."/>
            <person name="Rosling A."/>
        </authorList>
    </citation>
    <scope>NUCLEOTIDE SEQUENCE</scope>
    <source>
        <strain evidence="3">CL551</strain>
    </source>
</reference>
<dbReference type="OrthoDB" id="297643at2759"/>
<evidence type="ECO:0000313" key="3">
    <source>
        <dbReference type="EMBL" id="CAG8716339.1"/>
    </source>
</evidence>
<dbReference type="InterPro" id="IPR040314">
    <property type="entry name" value="DOP1"/>
</dbReference>
<comment type="caution">
    <text evidence="3">The sequence shown here is derived from an EMBL/GenBank/DDBJ whole genome shotgun (WGS) entry which is preliminary data.</text>
</comment>
<dbReference type="Pfam" id="PF24598">
    <property type="entry name" value="DOP1_C"/>
    <property type="match status" value="1"/>
</dbReference>
<dbReference type="GO" id="GO:0005829">
    <property type="term" value="C:cytosol"/>
    <property type="evidence" value="ECO:0007669"/>
    <property type="project" value="GOC"/>
</dbReference>
<dbReference type="InterPro" id="IPR056457">
    <property type="entry name" value="DOP1_C"/>
</dbReference>
<feature type="non-terminal residue" evidence="3">
    <location>
        <position position="733"/>
    </location>
</feature>
<sequence length="733" mass="84135">MDPIYSSSPSSVDKPFAKDEKDKGTNLRYYRTGEATLLLVKVLTEAISRPSNRPLLQEWIDLIEVSLPYFRQSFNTILTPLIQCICDQLSRWKSEANYHYIMMANHNESNVSNSKSNVVDPAMSDWDIVTLLNGFEEIVKDCLNKHSNDDADAIQYGISKGYDTTLGLPALTGYVTGVFSMDTGVYETSAPEQKPRDYMMYTVFPNIVAIVLDIWTIFKNVFSPNNDQRIGVDPFVISLEHTGKRIKERIKILLEELFKRAHAELIEAFVELWYIENPDITAIVSEVVLKDVDSTVIEVLKSIPGSSPQKVINTLLISARNRSASSQSQKNKKSVVKSNKLTDVLILRFLEVYADSLDKIDPLIEVWPQCMSYIKDFAHASVYKNLFPSILRFMHGLADRLCLTSYFEDKKVRKEMQDAYQRVLDYCILISGRSYDQGLWLRRTLPQDGDDDKVSVNETDEKEAESGRLISNMPEEKKMAWKSKESLLIEQINIYLAEVVIPDIRRILVDQDRIIAIVTNLMYYIVAPALKNRPNSRANSVILNLLHEISKIPFVYRVWRKEAWDVFTDNRFFNMNPSAAKKWYDIMQTIMTSEKERFGEVLTRITTTTANALFVNKEQESLNRSLNLRRLSFIIFCGKLDQYLKQLPSVAEKLVELFKLGFTESVHAEIYLCLRVLMCRVSNQHLTNFWPGILTELLCLYGSILQKENNKNLAGPEVANSFLSACKFLDLLF</sequence>
<dbReference type="Pfam" id="PF24601">
    <property type="entry name" value="TPR_DOP1"/>
    <property type="match status" value="1"/>
</dbReference>
<dbReference type="InterPro" id="IPR056459">
    <property type="entry name" value="TPR_DOP1"/>
</dbReference>
<dbReference type="GO" id="GO:0005768">
    <property type="term" value="C:endosome"/>
    <property type="evidence" value="ECO:0007669"/>
    <property type="project" value="TreeGrafter"/>
</dbReference>
<dbReference type="PANTHER" id="PTHR14042:SF24">
    <property type="entry name" value="PROTEIN DOPEY-1 HOMOLOG"/>
    <property type="match status" value="1"/>
</dbReference>
<accession>A0A9N9I0W4</accession>
<proteinExistence type="predicted"/>
<feature type="domain" description="DOP1-like TPR" evidence="2">
    <location>
        <begin position="21"/>
        <end position="143"/>
    </location>
</feature>
<dbReference type="SUPFAM" id="SSF48371">
    <property type="entry name" value="ARM repeat"/>
    <property type="match status" value="1"/>
</dbReference>
<evidence type="ECO:0000259" key="1">
    <source>
        <dbReference type="Pfam" id="PF24598"/>
    </source>
</evidence>
<dbReference type="PANTHER" id="PTHR14042">
    <property type="entry name" value="DOPEY-RELATED"/>
    <property type="match status" value="1"/>
</dbReference>